<dbReference type="GO" id="GO:0051879">
    <property type="term" value="F:Hsp90 protein binding"/>
    <property type="evidence" value="ECO:0007669"/>
    <property type="project" value="InterPro"/>
</dbReference>
<feature type="compositionally biased region" description="Gly residues" evidence="2">
    <location>
        <begin position="133"/>
        <end position="150"/>
    </location>
</feature>
<dbReference type="Proteomes" id="UP000559027">
    <property type="component" value="Unassembled WGS sequence"/>
</dbReference>
<keyword evidence="5" id="KW-1185">Reference proteome</keyword>
<feature type="region of interest" description="Disordered" evidence="2">
    <location>
        <begin position="116"/>
        <end position="198"/>
    </location>
</feature>
<dbReference type="OrthoDB" id="1564555at2759"/>
<comment type="caution">
    <text evidence="4">The sequence shown here is derived from an EMBL/GenBank/DDBJ whole genome shotgun (WGS) entry which is preliminary data.</text>
</comment>
<dbReference type="InterPro" id="IPR007052">
    <property type="entry name" value="CS_dom"/>
</dbReference>
<evidence type="ECO:0000259" key="3">
    <source>
        <dbReference type="PROSITE" id="PS51203"/>
    </source>
</evidence>
<dbReference type="AlphaFoldDB" id="A0A8H5FZV7"/>
<evidence type="ECO:0000313" key="5">
    <source>
        <dbReference type="Proteomes" id="UP000559027"/>
    </source>
</evidence>
<dbReference type="Gene3D" id="2.60.40.790">
    <property type="match status" value="1"/>
</dbReference>
<dbReference type="GO" id="GO:0051131">
    <property type="term" value="P:chaperone-mediated protein complex assembly"/>
    <property type="evidence" value="ECO:0007669"/>
    <property type="project" value="TreeGrafter"/>
</dbReference>
<feature type="compositionally biased region" description="Acidic residues" evidence="2">
    <location>
        <begin position="116"/>
        <end position="131"/>
    </location>
</feature>
<evidence type="ECO:0000313" key="4">
    <source>
        <dbReference type="EMBL" id="KAF5355825.1"/>
    </source>
</evidence>
<reference evidence="4 5" key="1">
    <citation type="journal article" date="2020" name="ISME J.">
        <title>Uncovering the hidden diversity of litter-decomposition mechanisms in mushroom-forming fungi.</title>
        <authorList>
            <person name="Floudas D."/>
            <person name="Bentzer J."/>
            <person name="Ahren D."/>
            <person name="Johansson T."/>
            <person name="Persson P."/>
            <person name="Tunlid A."/>
        </authorList>
    </citation>
    <scope>NUCLEOTIDE SEQUENCE [LARGE SCALE GENOMIC DNA]</scope>
    <source>
        <strain evidence="4 5">CBS 146.42</strain>
    </source>
</reference>
<dbReference type="GO" id="GO:0005634">
    <property type="term" value="C:nucleus"/>
    <property type="evidence" value="ECO:0007669"/>
    <property type="project" value="TreeGrafter"/>
</dbReference>
<dbReference type="PROSITE" id="PS51203">
    <property type="entry name" value="CS"/>
    <property type="match status" value="1"/>
</dbReference>
<dbReference type="InterPro" id="IPR045250">
    <property type="entry name" value="p23-like"/>
</dbReference>
<dbReference type="CDD" id="cd06465">
    <property type="entry name" value="p23_hB-ind1_like"/>
    <property type="match status" value="1"/>
</dbReference>
<sequence length="198" mass="21927">MTIHPEILWAQRSSEVDEAKNVIYLTVNLPDIHEATMKYTLTENALNFKAVAGADKEHEKEYEFDLAFFDEIKSSKKFNSRALDLRLQKKNNKAEYWPSLTKQKNRFVKTNFERWVDEDEQDGEPENDLDFEGMGGGMGGGMGAGGGPGMGDMDIQRMMAQMQASGGGMGGPSHAQGDDDDESDDEGPPPLEDAEPTT</sequence>
<protein>
    <recommendedName>
        <fullName evidence="3">CS domain-containing protein</fullName>
    </recommendedName>
</protein>
<name>A0A8H5FZV7_9AGAR</name>
<dbReference type="EMBL" id="JAACJO010000007">
    <property type="protein sequence ID" value="KAF5355825.1"/>
    <property type="molecule type" value="Genomic_DNA"/>
</dbReference>
<organism evidence="4 5">
    <name type="scientific">Leucocoprinus leucothites</name>
    <dbReference type="NCBI Taxonomy" id="201217"/>
    <lineage>
        <taxon>Eukaryota</taxon>
        <taxon>Fungi</taxon>
        <taxon>Dikarya</taxon>
        <taxon>Basidiomycota</taxon>
        <taxon>Agaricomycotina</taxon>
        <taxon>Agaricomycetes</taxon>
        <taxon>Agaricomycetidae</taxon>
        <taxon>Agaricales</taxon>
        <taxon>Agaricineae</taxon>
        <taxon>Agaricaceae</taxon>
        <taxon>Leucocoprinus</taxon>
    </lineage>
</organism>
<dbReference type="InterPro" id="IPR008978">
    <property type="entry name" value="HSP20-like_chaperone"/>
</dbReference>
<accession>A0A8H5FZV7</accession>
<comment type="similarity">
    <text evidence="1">Belongs to the p23/wos2 family.</text>
</comment>
<dbReference type="GO" id="GO:0051087">
    <property type="term" value="F:protein-folding chaperone binding"/>
    <property type="evidence" value="ECO:0007669"/>
    <property type="project" value="TreeGrafter"/>
</dbReference>
<evidence type="ECO:0000256" key="2">
    <source>
        <dbReference type="SAM" id="MobiDB-lite"/>
    </source>
</evidence>
<dbReference type="PANTHER" id="PTHR22932:SF1">
    <property type="entry name" value="CO-CHAPERONE PROTEIN DAF-41"/>
    <property type="match status" value="1"/>
</dbReference>
<dbReference type="SUPFAM" id="SSF49764">
    <property type="entry name" value="HSP20-like chaperones"/>
    <property type="match status" value="1"/>
</dbReference>
<dbReference type="GO" id="GO:0006457">
    <property type="term" value="P:protein folding"/>
    <property type="evidence" value="ECO:0007669"/>
    <property type="project" value="TreeGrafter"/>
</dbReference>
<dbReference type="GO" id="GO:0005829">
    <property type="term" value="C:cytosol"/>
    <property type="evidence" value="ECO:0007669"/>
    <property type="project" value="TreeGrafter"/>
</dbReference>
<evidence type="ECO:0000256" key="1">
    <source>
        <dbReference type="ARBA" id="ARBA00025733"/>
    </source>
</evidence>
<dbReference type="PANTHER" id="PTHR22932">
    <property type="entry name" value="TELOMERASE-BINDING PROTEIN P23 HSP90 CO-CHAPERONE"/>
    <property type="match status" value="1"/>
</dbReference>
<feature type="compositionally biased region" description="Acidic residues" evidence="2">
    <location>
        <begin position="178"/>
        <end position="198"/>
    </location>
</feature>
<feature type="domain" description="CS" evidence="3">
    <location>
        <begin position="2"/>
        <end position="101"/>
    </location>
</feature>
<proteinExistence type="inferred from homology"/>
<gene>
    <name evidence="4" type="ORF">D9756_003992</name>
</gene>